<dbReference type="InterPro" id="IPR025874">
    <property type="entry name" value="DZR"/>
</dbReference>
<name>A0A2N0UT96_9FIRM</name>
<dbReference type="Proteomes" id="UP000233425">
    <property type="component" value="Unassembled WGS sequence"/>
</dbReference>
<reference evidence="2" key="1">
    <citation type="journal article" date="2018" name="Environ. Microbiol.">
        <title>Sporulation capability and amylosome conservation among diverse human colonic and rumen isolates of the keystone starch-degrader Ruminococcus bromii.</title>
        <authorList>
            <person name="Mukhopadhya I."/>
            <person name="Morais S."/>
            <person name="Laverde-Gomez J."/>
            <person name="Sheridan P.O."/>
            <person name="Walker A.W."/>
            <person name="Kelly W."/>
            <person name="Klieve A.V."/>
            <person name="Ouwerkerk D."/>
            <person name="Duncan S.H."/>
            <person name="Louis P."/>
            <person name="Koropatkin N."/>
            <person name="Cockburn D."/>
            <person name="Kibler R."/>
            <person name="Cooper P.J."/>
            <person name="Sandoval C."/>
            <person name="Crost E."/>
            <person name="Juge N."/>
            <person name="Bayer E.A."/>
            <person name="Flint H.J."/>
        </authorList>
    </citation>
    <scope>NUCLEOTIDE SEQUENCE [LARGE SCALE GENOMIC DNA]</scope>
    <source>
        <strain evidence="2">ATCC 27255</strain>
    </source>
</reference>
<feature type="domain" description="DZANK-type" evidence="1">
    <location>
        <begin position="95"/>
        <end position="150"/>
    </location>
</feature>
<feature type="domain" description="DZANK-type" evidence="1">
    <location>
        <begin position="175"/>
        <end position="242"/>
    </location>
</feature>
<evidence type="ECO:0000313" key="2">
    <source>
        <dbReference type="EMBL" id="PKD30222.1"/>
    </source>
</evidence>
<organism evidence="2 3">
    <name type="scientific">Ruminococcus bromii</name>
    <dbReference type="NCBI Taxonomy" id="40518"/>
    <lineage>
        <taxon>Bacteria</taxon>
        <taxon>Bacillati</taxon>
        <taxon>Bacillota</taxon>
        <taxon>Clostridia</taxon>
        <taxon>Eubacteriales</taxon>
        <taxon>Oscillospiraceae</taxon>
        <taxon>Ruminococcus</taxon>
    </lineage>
</organism>
<dbReference type="AlphaFoldDB" id="A0A2N0UT96"/>
<dbReference type="RefSeq" id="WP_101029089.1">
    <property type="nucleotide sequence ID" value="NZ_CABMMZ010000048.1"/>
</dbReference>
<proteinExistence type="predicted"/>
<keyword evidence="3" id="KW-1185">Reference proteome</keyword>
<dbReference type="EMBL" id="NNSR01000048">
    <property type="protein sequence ID" value="PKD30222.1"/>
    <property type="molecule type" value="Genomic_DNA"/>
</dbReference>
<protein>
    <submittedName>
        <fullName evidence="2">Double zinc ribbon</fullName>
    </submittedName>
</protein>
<gene>
    <name evidence="2" type="ORF">RBATCC27255_01077</name>
</gene>
<accession>A0A2N0UT96</accession>
<comment type="caution">
    <text evidence="2">The sequence shown here is derived from an EMBL/GenBank/DDBJ whole genome shotgun (WGS) entry which is preliminary data.</text>
</comment>
<evidence type="ECO:0000313" key="3">
    <source>
        <dbReference type="Proteomes" id="UP000233425"/>
    </source>
</evidence>
<evidence type="ECO:0000259" key="1">
    <source>
        <dbReference type="Pfam" id="PF12773"/>
    </source>
</evidence>
<sequence length="248" mass="27677">MALFDQLGKKLAQTGQSAVKKTKDMAEVAKINSMISDEEKSINNNYYQIGKLYVSMHGNDCEDDFKGMLESIRQSEKKIVEYKEQVQLIKGVVRCEKCGGEVSINSAFCNSCGAPMPKRVPVQTYDEDTIKCDKCGKYVKKGMRFCTSCGNPMPQDEEKTVVESGKQQLQSYKKCPNCGYTSNDSEVFFCNNCGTKMIDVQNDSNDLATPEEVVQTFEKTKTCPNCGFETADESIDFCTECGTKLILK</sequence>
<dbReference type="Pfam" id="PF12773">
    <property type="entry name" value="DZR"/>
    <property type="match status" value="2"/>
</dbReference>